<organism evidence="3 4">
    <name type="scientific">Heligmosomoides polygyrus</name>
    <name type="common">Parasitic roundworm</name>
    <dbReference type="NCBI Taxonomy" id="6339"/>
    <lineage>
        <taxon>Eukaryota</taxon>
        <taxon>Metazoa</taxon>
        <taxon>Ecdysozoa</taxon>
        <taxon>Nematoda</taxon>
        <taxon>Chromadorea</taxon>
        <taxon>Rhabditida</taxon>
        <taxon>Rhabditina</taxon>
        <taxon>Rhabditomorpha</taxon>
        <taxon>Strongyloidea</taxon>
        <taxon>Heligmosomidae</taxon>
        <taxon>Heligmosomoides</taxon>
    </lineage>
</organism>
<dbReference type="InterPro" id="IPR050951">
    <property type="entry name" value="Retrovirus_Pol_polyprotein"/>
</dbReference>
<dbReference type="PANTHER" id="PTHR37984:SF5">
    <property type="entry name" value="PROTEIN NYNRIN-LIKE"/>
    <property type="match status" value="1"/>
</dbReference>
<dbReference type="InterPro" id="IPR043128">
    <property type="entry name" value="Rev_trsase/Diguanyl_cyclase"/>
</dbReference>
<gene>
    <name evidence="2" type="ORF">HPBE_LOCUS15740</name>
</gene>
<evidence type="ECO:0000313" key="2">
    <source>
        <dbReference type="EMBL" id="VDP03772.1"/>
    </source>
</evidence>
<dbReference type="WBParaSite" id="HPBE_0001574201-mRNA-1">
    <property type="protein sequence ID" value="HPBE_0001574201-mRNA-1"/>
    <property type="gene ID" value="HPBE_0001574201"/>
</dbReference>
<dbReference type="InterPro" id="IPR055510">
    <property type="entry name" value="DUF7083"/>
</dbReference>
<dbReference type="InterPro" id="IPR043502">
    <property type="entry name" value="DNA/RNA_pol_sf"/>
</dbReference>
<accession>A0A3P7ZTE8</accession>
<reference evidence="2 3" key="1">
    <citation type="submission" date="2018-11" db="EMBL/GenBank/DDBJ databases">
        <authorList>
            <consortium name="Pathogen Informatics"/>
        </authorList>
    </citation>
    <scope>NUCLEOTIDE SEQUENCE [LARGE SCALE GENOMIC DNA]</scope>
</reference>
<dbReference type="Gene3D" id="3.30.70.270">
    <property type="match status" value="1"/>
</dbReference>
<dbReference type="OrthoDB" id="5870688at2759"/>
<reference evidence="4" key="2">
    <citation type="submission" date="2019-09" db="UniProtKB">
        <authorList>
            <consortium name="WormBaseParasite"/>
        </authorList>
    </citation>
    <scope>IDENTIFICATION</scope>
</reference>
<dbReference type="AlphaFoldDB" id="A0A183G304"/>
<feature type="domain" description="DUF7083" evidence="1">
    <location>
        <begin position="35"/>
        <end position="113"/>
    </location>
</feature>
<name>A0A183G304_HELPZ</name>
<protein>
    <submittedName>
        <fullName evidence="4">Reverse transcriptase domain-containing protein</fullName>
    </submittedName>
</protein>
<sequence>MDPQLVMSMFKELMEEQRKIAEKQQKDMLDMCSGTFLFDPDVDSCFSKWYLRYRAVFVEDAKQRPESARVRLLCKKLDVASFEKYQRHVLPKEVSEIGFDETVNTLKQVFDVKTSEFTPDTIDKDGRRPNPEKIQVIKSMAEPKNVAQLRAFLGMVTYYSSFVPTIKELRGPLDALMKKDVKWEWKSQQVKALEKLKAALHGEMNLAHYDPKQKIKSQ</sequence>
<keyword evidence="3" id="KW-1185">Reference proteome</keyword>
<evidence type="ECO:0000313" key="3">
    <source>
        <dbReference type="Proteomes" id="UP000050761"/>
    </source>
</evidence>
<dbReference type="Pfam" id="PF23309">
    <property type="entry name" value="DUF7083"/>
    <property type="match status" value="1"/>
</dbReference>
<dbReference type="SUPFAM" id="SSF56672">
    <property type="entry name" value="DNA/RNA polymerases"/>
    <property type="match status" value="1"/>
</dbReference>
<proteinExistence type="predicted"/>
<dbReference type="Proteomes" id="UP000050761">
    <property type="component" value="Unassembled WGS sequence"/>
</dbReference>
<evidence type="ECO:0000259" key="1">
    <source>
        <dbReference type="Pfam" id="PF23309"/>
    </source>
</evidence>
<dbReference type="FunFam" id="3.30.70.270:FF:000023">
    <property type="entry name" value="Pol"/>
    <property type="match status" value="1"/>
</dbReference>
<evidence type="ECO:0000313" key="4">
    <source>
        <dbReference type="WBParaSite" id="HPBE_0001574201-mRNA-1"/>
    </source>
</evidence>
<dbReference type="PANTHER" id="PTHR37984">
    <property type="entry name" value="PROTEIN CBG26694"/>
    <property type="match status" value="1"/>
</dbReference>
<dbReference type="EMBL" id="UZAH01029018">
    <property type="protein sequence ID" value="VDP03772.1"/>
    <property type="molecule type" value="Genomic_DNA"/>
</dbReference>
<accession>A0A183G304</accession>